<evidence type="ECO:0000313" key="7">
    <source>
        <dbReference type="Proteomes" id="UP000287188"/>
    </source>
</evidence>
<evidence type="ECO:0000256" key="4">
    <source>
        <dbReference type="SAM" id="Coils"/>
    </source>
</evidence>
<name>A0A402AP96_9CHLR</name>
<evidence type="ECO:0000256" key="3">
    <source>
        <dbReference type="ARBA" id="ARBA00023163"/>
    </source>
</evidence>
<keyword evidence="1" id="KW-0805">Transcription regulation</keyword>
<dbReference type="InterPro" id="IPR009061">
    <property type="entry name" value="DNA-bd_dom_put_sf"/>
</dbReference>
<evidence type="ECO:0000313" key="6">
    <source>
        <dbReference type="EMBL" id="GCE20864.1"/>
    </source>
</evidence>
<dbReference type="InterPro" id="IPR000551">
    <property type="entry name" value="MerR-type_HTH_dom"/>
</dbReference>
<dbReference type="Gene3D" id="1.10.1660.10">
    <property type="match status" value="1"/>
</dbReference>
<dbReference type="AlphaFoldDB" id="A0A402AP96"/>
<keyword evidence="4" id="KW-0175">Coiled coil</keyword>
<dbReference type="InterPro" id="IPR047057">
    <property type="entry name" value="MerR_fam"/>
</dbReference>
<dbReference type="SMART" id="SM00422">
    <property type="entry name" value="HTH_MERR"/>
    <property type="match status" value="1"/>
</dbReference>
<evidence type="ECO:0000259" key="5">
    <source>
        <dbReference type="PROSITE" id="PS50937"/>
    </source>
</evidence>
<dbReference type="EMBL" id="BIFS01000001">
    <property type="protein sequence ID" value="GCE20864.1"/>
    <property type="molecule type" value="Genomic_DNA"/>
</dbReference>
<protein>
    <submittedName>
        <fullName evidence="6">MerR family transcriptional regulator</fullName>
    </submittedName>
</protein>
<keyword evidence="7" id="KW-1185">Reference proteome</keyword>
<sequence>MKIHELVQQTGLTAPTIRFYEKEGLLDERHLRREANNYRFYYESAIEHLLTLKRLQSAGFTLAELRALFQAKEANDHHKKLELLRQKMEEIDRKQVELRCIQNELNQLYARFIAARRRNKDAGEWH</sequence>
<keyword evidence="2" id="KW-0238">DNA-binding</keyword>
<dbReference type="GO" id="GO:0003677">
    <property type="term" value="F:DNA binding"/>
    <property type="evidence" value="ECO:0007669"/>
    <property type="project" value="UniProtKB-KW"/>
</dbReference>
<accession>A0A402AP96</accession>
<dbReference type="RefSeq" id="WP_126552458.1">
    <property type="nucleotide sequence ID" value="NZ_BIFS01000001.1"/>
</dbReference>
<gene>
    <name evidence="6" type="primary">cueR</name>
    <name evidence="6" type="ORF">KDK_46640</name>
</gene>
<evidence type="ECO:0000256" key="1">
    <source>
        <dbReference type="ARBA" id="ARBA00023015"/>
    </source>
</evidence>
<dbReference type="Proteomes" id="UP000287188">
    <property type="component" value="Unassembled WGS sequence"/>
</dbReference>
<proteinExistence type="predicted"/>
<dbReference type="Pfam" id="PF13411">
    <property type="entry name" value="MerR_1"/>
    <property type="match status" value="1"/>
</dbReference>
<organism evidence="6 7">
    <name type="scientific">Dictyobacter kobayashii</name>
    <dbReference type="NCBI Taxonomy" id="2014872"/>
    <lineage>
        <taxon>Bacteria</taxon>
        <taxon>Bacillati</taxon>
        <taxon>Chloroflexota</taxon>
        <taxon>Ktedonobacteria</taxon>
        <taxon>Ktedonobacterales</taxon>
        <taxon>Dictyobacteraceae</taxon>
        <taxon>Dictyobacter</taxon>
    </lineage>
</organism>
<dbReference type="GO" id="GO:0003700">
    <property type="term" value="F:DNA-binding transcription factor activity"/>
    <property type="evidence" value="ECO:0007669"/>
    <property type="project" value="InterPro"/>
</dbReference>
<dbReference type="PANTHER" id="PTHR30204">
    <property type="entry name" value="REDOX-CYCLING DRUG-SENSING TRANSCRIPTIONAL ACTIVATOR SOXR"/>
    <property type="match status" value="1"/>
</dbReference>
<reference evidence="7" key="1">
    <citation type="submission" date="2018-12" db="EMBL/GenBank/DDBJ databases">
        <title>Tengunoibacter tsumagoiensis gen. nov., sp. nov., Dictyobacter kobayashii sp. nov., D. alpinus sp. nov., and D. joshuensis sp. nov. and description of Dictyobacteraceae fam. nov. within the order Ktedonobacterales isolated from Tengu-no-mugimeshi.</title>
        <authorList>
            <person name="Wang C.M."/>
            <person name="Zheng Y."/>
            <person name="Sakai Y."/>
            <person name="Toyoda A."/>
            <person name="Minakuchi Y."/>
            <person name="Abe K."/>
            <person name="Yokota A."/>
            <person name="Yabe S."/>
        </authorList>
    </citation>
    <scope>NUCLEOTIDE SEQUENCE [LARGE SCALE GENOMIC DNA]</scope>
    <source>
        <strain evidence="7">Uno11</strain>
    </source>
</reference>
<dbReference type="SUPFAM" id="SSF46955">
    <property type="entry name" value="Putative DNA-binding domain"/>
    <property type="match status" value="1"/>
</dbReference>
<feature type="coiled-coil region" evidence="4">
    <location>
        <begin position="71"/>
        <end position="111"/>
    </location>
</feature>
<keyword evidence="3" id="KW-0804">Transcription</keyword>
<dbReference type="PROSITE" id="PS50937">
    <property type="entry name" value="HTH_MERR_2"/>
    <property type="match status" value="1"/>
</dbReference>
<dbReference type="OrthoDB" id="9791488at2"/>
<evidence type="ECO:0000256" key="2">
    <source>
        <dbReference type="ARBA" id="ARBA00023125"/>
    </source>
</evidence>
<dbReference type="PANTHER" id="PTHR30204:SF94">
    <property type="entry name" value="HEAVY METAL-DEPENDENT TRANSCRIPTIONAL REGULATOR HI_0293-RELATED"/>
    <property type="match status" value="1"/>
</dbReference>
<comment type="caution">
    <text evidence="6">The sequence shown here is derived from an EMBL/GenBank/DDBJ whole genome shotgun (WGS) entry which is preliminary data.</text>
</comment>
<feature type="domain" description="HTH merR-type" evidence="5">
    <location>
        <begin position="1"/>
        <end position="71"/>
    </location>
</feature>